<dbReference type="AlphaFoldDB" id="A0A7J5ZS79"/>
<evidence type="ECO:0000313" key="2">
    <source>
        <dbReference type="EMBL" id="KAF4073514.1"/>
    </source>
</evidence>
<dbReference type="EMBL" id="JAAGNN010000023">
    <property type="protein sequence ID" value="KAF4073514.1"/>
    <property type="molecule type" value="Genomic_DNA"/>
</dbReference>
<evidence type="ECO:0000313" key="3">
    <source>
        <dbReference type="Proteomes" id="UP000593565"/>
    </source>
</evidence>
<proteinExistence type="predicted"/>
<protein>
    <submittedName>
        <fullName evidence="2">Uncharacterized protein</fullName>
    </submittedName>
</protein>
<organism evidence="2 3">
    <name type="scientific">Ameiurus melas</name>
    <name type="common">Black bullhead</name>
    <name type="synonym">Silurus melas</name>
    <dbReference type="NCBI Taxonomy" id="219545"/>
    <lineage>
        <taxon>Eukaryota</taxon>
        <taxon>Metazoa</taxon>
        <taxon>Chordata</taxon>
        <taxon>Craniata</taxon>
        <taxon>Vertebrata</taxon>
        <taxon>Euteleostomi</taxon>
        <taxon>Actinopterygii</taxon>
        <taxon>Neopterygii</taxon>
        <taxon>Teleostei</taxon>
        <taxon>Ostariophysi</taxon>
        <taxon>Siluriformes</taxon>
        <taxon>Ictaluridae</taxon>
        <taxon>Ameiurus</taxon>
    </lineage>
</organism>
<reference evidence="2 3" key="1">
    <citation type="submission" date="2020-02" db="EMBL/GenBank/DDBJ databases">
        <title>A chromosome-scale genome assembly of the black bullhead catfish (Ameiurus melas).</title>
        <authorList>
            <person name="Wen M."/>
            <person name="Zham M."/>
            <person name="Cabau C."/>
            <person name="Klopp C."/>
            <person name="Donnadieu C."/>
            <person name="Roques C."/>
            <person name="Bouchez O."/>
            <person name="Lampietro C."/>
            <person name="Jouanno E."/>
            <person name="Herpin A."/>
            <person name="Louis A."/>
            <person name="Berthelot C."/>
            <person name="Parey E."/>
            <person name="Roest-Crollius H."/>
            <person name="Braasch I."/>
            <person name="Postlethwait J."/>
            <person name="Robinson-Rechavi M."/>
            <person name="Echchiki A."/>
            <person name="Begum T."/>
            <person name="Montfort J."/>
            <person name="Schartl M."/>
            <person name="Bobe J."/>
            <person name="Guiguen Y."/>
        </authorList>
    </citation>
    <scope>NUCLEOTIDE SEQUENCE [LARGE SCALE GENOMIC DNA]</scope>
    <source>
        <strain evidence="2">M_S1</strain>
        <tissue evidence="2">Blood</tissue>
    </source>
</reference>
<feature type="compositionally biased region" description="Basic and acidic residues" evidence="1">
    <location>
        <begin position="31"/>
        <end position="41"/>
    </location>
</feature>
<feature type="region of interest" description="Disordered" evidence="1">
    <location>
        <begin position="29"/>
        <end position="72"/>
    </location>
</feature>
<accession>A0A7J5ZS79</accession>
<keyword evidence="3" id="KW-1185">Reference proteome</keyword>
<dbReference type="Proteomes" id="UP000593565">
    <property type="component" value="Unassembled WGS sequence"/>
</dbReference>
<name>A0A7J5ZS79_AMEME</name>
<gene>
    <name evidence="2" type="ORF">AMELA_G00244100</name>
</gene>
<evidence type="ECO:0000256" key="1">
    <source>
        <dbReference type="SAM" id="MobiDB-lite"/>
    </source>
</evidence>
<comment type="caution">
    <text evidence="2">The sequence shown here is derived from an EMBL/GenBank/DDBJ whole genome shotgun (WGS) entry which is preliminary data.</text>
</comment>
<sequence>MVPCRSQARINGEGCGRKGIRRKNCCQTKMMRRDSSSDHARAIPASDAQHDRRGSVKSGLRLLYQERTGDPT</sequence>